<dbReference type="PANTHER" id="PTHR47024:SF1">
    <property type="entry name" value="GLYCOSYLTRANSFERASE FAMILY 92 PROTEIN"/>
    <property type="match status" value="1"/>
</dbReference>
<gene>
    <name evidence="7" type="ORF">CYNAS_LOCUS2238</name>
</gene>
<dbReference type="GO" id="GO:0016757">
    <property type="term" value="F:glycosyltransferase activity"/>
    <property type="evidence" value="ECO:0007669"/>
    <property type="project" value="UniProtKB-UniRule"/>
</dbReference>
<comment type="similarity">
    <text evidence="2 6">Belongs to the glycosyltransferase 92 family.</text>
</comment>
<evidence type="ECO:0000313" key="7">
    <source>
        <dbReference type="EMBL" id="CAJ0590255.1"/>
    </source>
</evidence>
<evidence type="ECO:0000313" key="8">
    <source>
        <dbReference type="Proteomes" id="UP001176961"/>
    </source>
</evidence>
<keyword evidence="8" id="KW-1185">Reference proteome</keyword>
<keyword evidence="5 6" id="KW-0472">Membrane</keyword>
<evidence type="ECO:0000256" key="4">
    <source>
        <dbReference type="ARBA" id="ARBA00022679"/>
    </source>
</evidence>
<evidence type="ECO:0000256" key="6">
    <source>
        <dbReference type="RuleBase" id="RU366017"/>
    </source>
</evidence>
<keyword evidence="6" id="KW-0812">Transmembrane</keyword>
<feature type="transmembrane region" description="Helical" evidence="6">
    <location>
        <begin position="6"/>
        <end position="23"/>
    </location>
</feature>
<evidence type="ECO:0000256" key="3">
    <source>
        <dbReference type="ARBA" id="ARBA00022676"/>
    </source>
</evidence>
<dbReference type="EC" id="2.4.1.-" evidence="6"/>
<evidence type="ECO:0000256" key="5">
    <source>
        <dbReference type="ARBA" id="ARBA00023136"/>
    </source>
</evidence>
<dbReference type="InterPro" id="IPR008166">
    <property type="entry name" value="Glyco_transf_92"/>
</dbReference>
<dbReference type="GO" id="GO:0016020">
    <property type="term" value="C:membrane"/>
    <property type="evidence" value="ECO:0007669"/>
    <property type="project" value="UniProtKB-SubCell"/>
</dbReference>
<evidence type="ECO:0000256" key="2">
    <source>
        <dbReference type="ARBA" id="ARBA00007647"/>
    </source>
</evidence>
<comment type="subcellular location">
    <subcellularLocation>
        <location evidence="1">Membrane</location>
        <topology evidence="1">Single-pass membrane protein</topology>
    </subcellularLocation>
</comment>
<protein>
    <recommendedName>
        <fullName evidence="6">Glycosyltransferase family 92 protein</fullName>
        <ecNumber evidence="6">2.4.1.-</ecNumber>
    </recommendedName>
</protein>
<keyword evidence="6" id="KW-1133">Transmembrane helix</keyword>
<organism evidence="7 8">
    <name type="scientific">Cylicocyclus nassatus</name>
    <name type="common">Nematode worm</name>
    <dbReference type="NCBI Taxonomy" id="53992"/>
    <lineage>
        <taxon>Eukaryota</taxon>
        <taxon>Metazoa</taxon>
        <taxon>Ecdysozoa</taxon>
        <taxon>Nematoda</taxon>
        <taxon>Chromadorea</taxon>
        <taxon>Rhabditida</taxon>
        <taxon>Rhabditina</taxon>
        <taxon>Rhabditomorpha</taxon>
        <taxon>Strongyloidea</taxon>
        <taxon>Strongylidae</taxon>
        <taxon>Cylicocyclus</taxon>
    </lineage>
</organism>
<sequence>MVTTNIGFIIVLLFLLVCMLNYTNRLNLLATRTTGRMDRISERILTEVEDSITPFSLFLHRAYIESSSNHSKIRLLSINRCLDPDAFIDGFVDGQQIALRAEPIEGTCPWIWAPGCLYNSYVFDGTLEGEVKNNYITFSRARKKVALPLERVPQRTKGTLTFCVPPVYWFTNWTKMIFALEMWKAQGVNHVIVYYHSSNEHVYDVLRHYEKEGFVTIVRWPSLPRDAFSDPNLSLYRLAHSLAQNDCVLRIDTEFGAVIDIDEVIFPRSGSLLTLVRNLFLDHPSAGALSFSHRSLIFEPPMAGQNFTFEKLDFSGIRNATEFKLQGPPKVIFRTETVDLLSTHDVRIYKSHVTTFKVPVEDAVLLHHRYNHVGGENPQRVDLLSSKADLDTFQEFLSYKACTVFPNGADFHFETQRALGMCLKSWRKDQHQCKTPLPSYFIGKTTSEDYRYLQLVDEFLSTFRLYGSSFFSMI</sequence>
<name>A0AA36DND2_CYLNA</name>
<keyword evidence="3 6" id="KW-0328">Glycosyltransferase</keyword>
<proteinExistence type="inferred from homology"/>
<dbReference type="AlphaFoldDB" id="A0AA36DND2"/>
<comment type="caution">
    <text evidence="7">The sequence shown here is derived from an EMBL/GenBank/DDBJ whole genome shotgun (WGS) entry which is preliminary data.</text>
</comment>
<dbReference type="PANTHER" id="PTHR47024">
    <property type="entry name" value="BIOFILM ABSENT ON HEAD (AFTER YERSINIA EXPOSURE)-RELATED"/>
    <property type="match status" value="1"/>
</dbReference>
<reference evidence="7" key="1">
    <citation type="submission" date="2023-07" db="EMBL/GenBank/DDBJ databases">
        <authorList>
            <consortium name="CYATHOMIX"/>
        </authorList>
    </citation>
    <scope>NUCLEOTIDE SEQUENCE</scope>
    <source>
        <strain evidence="7">N/A</strain>
    </source>
</reference>
<dbReference type="EMBL" id="CATQJL010000001">
    <property type="protein sequence ID" value="CAJ0590255.1"/>
    <property type="molecule type" value="Genomic_DNA"/>
</dbReference>
<accession>A0AA36DND2</accession>
<evidence type="ECO:0000256" key="1">
    <source>
        <dbReference type="ARBA" id="ARBA00004167"/>
    </source>
</evidence>
<dbReference type="Pfam" id="PF01697">
    <property type="entry name" value="Glyco_transf_92"/>
    <property type="match status" value="1"/>
</dbReference>
<keyword evidence="4 6" id="KW-0808">Transferase</keyword>
<dbReference type="Proteomes" id="UP001176961">
    <property type="component" value="Unassembled WGS sequence"/>
</dbReference>